<protein>
    <recommendedName>
        <fullName evidence="3">Vacuolar sorting protein Vps3844 C-terminal domain-containing protein</fullName>
    </recommendedName>
</protein>
<evidence type="ECO:0000313" key="4">
    <source>
        <dbReference type="EMBL" id="KZT29180.1"/>
    </source>
</evidence>
<sequence>MLDLTLTTCLLLMAGLGLTEASTNVYLHPSPPRQETRLSPQKSSLLLSRHLGLECSESIQEEDEQWLMDSMQSASDFVGKGGNALLVTMAEEDSREAIPASLQPAITAPDAFWRQSADSLVDHYLSRASRVYSSIYSSSHSAPLSLGFPRLLDTWTLTEPTKATETFIEEVSTLVDFLETDSQYGESKFGAFDLQSLHEIKAHYGLDSEQYESAKETLNAFFQSCLAKPNLNLAIVTRPSSAENVRRQPPPSQTPMPVPQEPIGSFARCFQTESACVNDTSSCSGHGACVQAKQAEGQGGCWVCACAATLNQKGKKEVWAGQACERKDVSGPFVLLSGTVIALVLLIAGSIVLLFGIDADKLPSTLTGAVAPGLKRD</sequence>
<feature type="domain" description="Vacuolar sorting protein Vps3844 C-terminal" evidence="3">
    <location>
        <begin position="269"/>
        <end position="367"/>
    </location>
</feature>
<keyword evidence="1" id="KW-1133">Transmembrane helix</keyword>
<evidence type="ECO:0000256" key="1">
    <source>
        <dbReference type="SAM" id="Phobius"/>
    </source>
</evidence>
<dbReference type="PANTHER" id="PTHR36853">
    <property type="entry name" value="EXPRESSED PROTEIN"/>
    <property type="match status" value="1"/>
</dbReference>
<dbReference type="InParanoid" id="A0A165V5B2"/>
<feature type="signal peptide" evidence="2">
    <location>
        <begin position="1"/>
        <end position="21"/>
    </location>
</feature>
<dbReference type="InterPro" id="IPR024382">
    <property type="entry name" value="Vps3844_C"/>
</dbReference>
<feature type="chain" id="PRO_5007867898" description="Vacuolar sorting protein Vps3844 C-terminal domain-containing protein" evidence="2">
    <location>
        <begin position="22"/>
        <end position="377"/>
    </location>
</feature>
<dbReference type="GO" id="GO:0005783">
    <property type="term" value="C:endoplasmic reticulum"/>
    <property type="evidence" value="ECO:0007669"/>
    <property type="project" value="TreeGrafter"/>
</dbReference>
<keyword evidence="1" id="KW-0472">Membrane</keyword>
<organism evidence="4 5">
    <name type="scientific">Neolentinus lepideus HHB14362 ss-1</name>
    <dbReference type="NCBI Taxonomy" id="1314782"/>
    <lineage>
        <taxon>Eukaryota</taxon>
        <taxon>Fungi</taxon>
        <taxon>Dikarya</taxon>
        <taxon>Basidiomycota</taxon>
        <taxon>Agaricomycotina</taxon>
        <taxon>Agaricomycetes</taxon>
        <taxon>Gloeophyllales</taxon>
        <taxon>Gloeophyllaceae</taxon>
        <taxon>Neolentinus</taxon>
    </lineage>
</organism>
<evidence type="ECO:0000259" key="3">
    <source>
        <dbReference type="Pfam" id="PF12955"/>
    </source>
</evidence>
<name>A0A165V5B2_9AGAM</name>
<dbReference type="PANTHER" id="PTHR36853:SF1">
    <property type="entry name" value="DUF3844 DOMAIN-CONTAINING PROTEIN"/>
    <property type="match status" value="1"/>
</dbReference>
<evidence type="ECO:0000313" key="5">
    <source>
        <dbReference type="Proteomes" id="UP000076761"/>
    </source>
</evidence>
<dbReference type="AlphaFoldDB" id="A0A165V5B2"/>
<feature type="transmembrane region" description="Helical" evidence="1">
    <location>
        <begin position="333"/>
        <end position="357"/>
    </location>
</feature>
<dbReference type="EMBL" id="KV425555">
    <property type="protein sequence ID" value="KZT29180.1"/>
    <property type="molecule type" value="Genomic_DNA"/>
</dbReference>
<evidence type="ECO:0000256" key="2">
    <source>
        <dbReference type="SAM" id="SignalP"/>
    </source>
</evidence>
<keyword evidence="1" id="KW-0812">Transmembrane</keyword>
<accession>A0A165V5B2</accession>
<keyword evidence="5" id="KW-1185">Reference proteome</keyword>
<dbReference type="STRING" id="1314782.A0A165V5B2"/>
<proteinExistence type="predicted"/>
<dbReference type="OrthoDB" id="5583277at2759"/>
<gene>
    <name evidence="4" type="ORF">NEOLEDRAFT_1239182</name>
</gene>
<keyword evidence="2" id="KW-0732">Signal</keyword>
<dbReference type="Pfam" id="PF12955">
    <property type="entry name" value="Vps3844_C"/>
    <property type="match status" value="1"/>
</dbReference>
<dbReference type="InterPro" id="IPR053065">
    <property type="entry name" value="Archenteron_Induction-Rel"/>
</dbReference>
<reference evidence="4 5" key="1">
    <citation type="journal article" date="2016" name="Mol. Biol. Evol.">
        <title>Comparative Genomics of Early-Diverging Mushroom-Forming Fungi Provides Insights into the Origins of Lignocellulose Decay Capabilities.</title>
        <authorList>
            <person name="Nagy L.G."/>
            <person name="Riley R."/>
            <person name="Tritt A."/>
            <person name="Adam C."/>
            <person name="Daum C."/>
            <person name="Floudas D."/>
            <person name="Sun H."/>
            <person name="Yadav J.S."/>
            <person name="Pangilinan J."/>
            <person name="Larsson K.H."/>
            <person name="Matsuura K."/>
            <person name="Barry K."/>
            <person name="Labutti K."/>
            <person name="Kuo R."/>
            <person name="Ohm R.A."/>
            <person name="Bhattacharya S.S."/>
            <person name="Shirouzu T."/>
            <person name="Yoshinaga Y."/>
            <person name="Martin F.M."/>
            <person name="Grigoriev I.V."/>
            <person name="Hibbett D.S."/>
        </authorList>
    </citation>
    <scope>NUCLEOTIDE SEQUENCE [LARGE SCALE GENOMIC DNA]</scope>
    <source>
        <strain evidence="4 5">HHB14362 ss-1</strain>
    </source>
</reference>
<dbReference type="Proteomes" id="UP000076761">
    <property type="component" value="Unassembled WGS sequence"/>
</dbReference>